<proteinExistence type="predicted"/>
<organism evidence="2 3">
    <name type="scientific">Mucor plumbeus</name>
    <dbReference type="NCBI Taxonomy" id="97098"/>
    <lineage>
        <taxon>Eukaryota</taxon>
        <taxon>Fungi</taxon>
        <taxon>Fungi incertae sedis</taxon>
        <taxon>Mucoromycota</taxon>
        <taxon>Mucoromycotina</taxon>
        <taxon>Mucoromycetes</taxon>
        <taxon>Mucorales</taxon>
        <taxon>Mucorineae</taxon>
        <taxon>Mucoraceae</taxon>
        <taxon>Mucor</taxon>
    </lineage>
</organism>
<dbReference type="EMBL" id="JAEPRC010000194">
    <property type="protein sequence ID" value="KAG2204601.1"/>
    <property type="molecule type" value="Genomic_DNA"/>
</dbReference>
<gene>
    <name evidence="2" type="ORF">INT46_005328</name>
</gene>
<feature type="domain" description="Tc1-like transposase DDE" evidence="1">
    <location>
        <begin position="117"/>
        <end position="273"/>
    </location>
</feature>
<dbReference type="OrthoDB" id="2416077at2759"/>
<dbReference type="PANTHER" id="PTHR23022:SF135">
    <property type="entry name" value="SI:DKEY-77F5.3"/>
    <property type="match status" value="1"/>
</dbReference>
<protein>
    <recommendedName>
        <fullName evidence="1">Tc1-like transposase DDE domain-containing protein</fullName>
    </recommendedName>
</protein>
<dbReference type="PANTHER" id="PTHR23022">
    <property type="entry name" value="TRANSPOSABLE ELEMENT-RELATED"/>
    <property type="match status" value="1"/>
</dbReference>
<reference evidence="2" key="1">
    <citation type="submission" date="2020-12" db="EMBL/GenBank/DDBJ databases">
        <title>Metabolic potential, ecology and presence of endohyphal bacteria is reflected in genomic diversity of Mucoromycotina.</title>
        <authorList>
            <person name="Muszewska A."/>
            <person name="Okrasinska A."/>
            <person name="Steczkiewicz K."/>
            <person name="Drgas O."/>
            <person name="Orlowska M."/>
            <person name="Perlinska-Lenart U."/>
            <person name="Aleksandrzak-Piekarczyk T."/>
            <person name="Szatraj K."/>
            <person name="Zielenkiewicz U."/>
            <person name="Pilsyk S."/>
            <person name="Malc E."/>
            <person name="Mieczkowski P."/>
            <person name="Kruszewska J.S."/>
            <person name="Biernat P."/>
            <person name="Pawlowska J."/>
        </authorList>
    </citation>
    <scope>NUCLEOTIDE SEQUENCE</scope>
    <source>
        <strain evidence="2">CBS 226.32</strain>
    </source>
</reference>
<name>A0A8H7R7M0_9FUNG</name>
<dbReference type="InterPro" id="IPR036397">
    <property type="entry name" value="RNaseH_sf"/>
</dbReference>
<keyword evidence="3" id="KW-1185">Reference proteome</keyword>
<dbReference type="Gene3D" id="3.30.420.10">
    <property type="entry name" value="Ribonuclease H-like superfamily/Ribonuclease H"/>
    <property type="match status" value="1"/>
</dbReference>
<evidence type="ECO:0000313" key="3">
    <source>
        <dbReference type="Proteomes" id="UP000650833"/>
    </source>
</evidence>
<evidence type="ECO:0000259" key="1">
    <source>
        <dbReference type="Pfam" id="PF13358"/>
    </source>
</evidence>
<evidence type="ECO:0000313" key="2">
    <source>
        <dbReference type="EMBL" id="KAG2204601.1"/>
    </source>
</evidence>
<dbReference type="Proteomes" id="UP000650833">
    <property type="component" value="Unassembled WGS sequence"/>
</dbReference>
<dbReference type="InterPro" id="IPR052338">
    <property type="entry name" value="Transposase_5"/>
</dbReference>
<accession>A0A8H7R7M0</accession>
<dbReference type="Pfam" id="PF13358">
    <property type="entry name" value="DDE_3"/>
    <property type="match status" value="1"/>
</dbReference>
<dbReference type="AlphaFoldDB" id="A0A8H7R7M0"/>
<dbReference type="InterPro" id="IPR038717">
    <property type="entry name" value="Tc1-like_DDE_dom"/>
</dbReference>
<comment type="caution">
    <text evidence="2">The sequence shown here is derived from an EMBL/GenBank/DDBJ whole genome shotgun (WGS) entry which is preliminary data.</text>
</comment>
<dbReference type="GO" id="GO:0003676">
    <property type="term" value="F:nucleic acid binding"/>
    <property type="evidence" value="ECO:0007669"/>
    <property type="project" value="InterPro"/>
</dbReference>
<sequence length="313" mass="36690">MRQAGVSKSTVYRIKNEIGQTFQRLKPGKPSSITETTKNIIKLKLRSGKLRTAEDKHKFLNNLGHPIGYEATRKLQHRLGFNCHIKKKQPHLNVDHRKDRLKWAKAHRNWSVTDWKRVIFSDETKINLLESDGIQYTWKEGGQPDQSHNIKETRRHQKSLMVWGCMTSLGVGYACRVYDGTMKAVDYVHILSTTYKDTLAYYDLKNKDVVFQQDGDSKHTASLTNKYMKKEKIIFFEDWPAQSPDLNPIEHLWHHVKIRLGAYETPAKNVKELWERFDYEWNQFTIKDLEPYYNSMPDRVLSCIKNKGGNTGY</sequence>